<dbReference type="GO" id="GO:0006749">
    <property type="term" value="P:glutathione metabolic process"/>
    <property type="evidence" value="ECO:0007669"/>
    <property type="project" value="TreeGrafter"/>
</dbReference>
<organism evidence="2">
    <name type="scientific">hydrothermal vent metagenome</name>
    <dbReference type="NCBI Taxonomy" id="652676"/>
    <lineage>
        <taxon>unclassified sequences</taxon>
        <taxon>metagenomes</taxon>
        <taxon>ecological metagenomes</taxon>
    </lineage>
</organism>
<dbReference type="PANTHER" id="PTHR42943">
    <property type="entry name" value="GLUTATHIONE S-TRANSFERASE KAPPA"/>
    <property type="match status" value="1"/>
</dbReference>
<dbReference type="InterPro" id="IPR014440">
    <property type="entry name" value="HCCAis_GSTk"/>
</dbReference>
<dbReference type="GO" id="GO:0004602">
    <property type="term" value="F:glutathione peroxidase activity"/>
    <property type="evidence" value="ECO:0007669"/>
    <property type="project" value="TreeGrafter"/>
</dbReference>
<dbReference type="GO" id="GO:0004364">
    <property type="term" value="F:glutathione transferase activity"/>
    <property type="evidence" value="ECO:0007669"/>
    <property type="project" value="TreeGrafter"/>
</dbReference>
<dbReference type="GO" id="GO:1901170">
    <property type="term" value="P:naphthalene catabolic process"/>
    <property type="evidence" value="ECO:0007669"/>
    <property type="project" value="InterPro"/>
</dbReference>
<evidence type="ECO:0000259" key="1">
    <source>
        <dbReference type="Pfam" id="PF01323"/>
    </source>
</evidence>
<sequence length="211" mass="23775">MTHSAEWYFDFISPFSYLQFKHFGRLPDSLEIRLVPVLFAGLLNHWGQKGPAEIPTKRIEMYRYCHWCAQQNGIPFKTPPAHPFNPLKVLRLAIALNASHNAVAGIFDHIWGDGNDIHTDLGFQTLASSLGVSDAENLVSSDTVKKTLRDNTERAVSVGVYGIPTFVINDALFWGFDRTDMLLEYLKDPSVLQTPEMLRLSTIPSAAERSR</sequence>
<feature type="domain" description="DSBA-like thioredoxin" evidence="1">
    <location>
        <begin position="7"/>
        <end position="187"/>
    </location>
</feature>
<dbReference type="Pfam" id="PF01323">
    <property type="entry name" value="DSBA"/>
    <property type="match status" value="1"/>
</dbReference>
<dbReference type="InterPro" id="IPR036249">
    <property type="entry name" value="Thioredoxin-like_sf"/>
</dbReference>
<dbReference type="InterPro" id="IPR044087">
    <property type="entry name" value="NahD-like"/>
</dbReference>
<gene>
    <name evidence="2" type="ORF">MGWOODY_XGa2073</name>
</gene>
<reference evidence="2" key="1">
    <citation type="submission" date="2015-10" db="EMBL/GenBank/DDBJ databases">
        <authorList>
            <person name="Gilbert D.G."/>
        </authorList>
    </citation>
    <scope>NUCLEOTIDE SEQUENCE</scope>
</reference>
<dbReference type="GO" id="GO:0005739">
    <property type="term" value="C:mitochondrion"/>
    <property type="evidence" value="ECO:0007669"/>
    <property type="project" value="TreeGrafter"/>
</dbReference>
<dbReference type="GO" id="GO:0005777">
    <property type="term" value="C:peroxisome"/>
    <property type="evidence" value="ECO:0007669"/>
    <property type="project" value="TreeGrafter"/>
</dbReference>
<dbReference type="InterPro" id="IPR051924">
    <property type="entry name" value="GST_Kappa/NadH"/>
</dbReference>
<accession>A0A160TUP6</accession>
<dbReference type="AlphaFoldDB" id="A0A160TUP6"/>
<proteinExistence type="predicted"/>
<dbReference type="Gene3D" id="3.40.30.10">
    <property type="entry name" value="Glutaredoxin"/>
    <property type="match status" value="1"/>
</dbReference>
<evidence type="ECO:0000313" key="2">
    <source>
        <dbReference type="EMBL" id="CUS55005.1"/>
    </source>
</evidence>
<name>A0A160TUP6_9ZZZZ</name>
<dbReference type="GO" id="GO:0018845">
    <property type="term" value="F:2-hydroxychromene-2-carboxylate isomerase activity"/>
    <property type="evidence" value="ECO:0007669"/>
    <property type="project" value="InterPro"/>
</dbReference>
<dbReference type="PIRSF" id="PIRSF006386">
    <property type="entry name" value="HCCAis_GSTk"/>
    <property type="match status" value="1"/>
</dbReference>
<dbReference type="PANTHER" id="PTHR42943:SF2">
    <property type="entry name" value="GLUTATHIONE S-TRANSFERASE KAPPA 1"/>
    <property type="match status" value="1"/>
</dbReference>
<keyword evidence="2" id="KW-0413">Isomerase</keyword>
<dbReference type="SUPFAM" id="SSF52833">
    <property type="entry name" value="Thioredoxin-like"/>
    <property type="match status" value="1"/>
</dbReference>
<dbReference type="InterPro" id="IPR001853">
    <property type="entry name" value="DSBA-like_thioredoxin_dom"/>
</dbReference>
<dbReference type="EMBL" id="CZRL01000120">
    <property type="protein sequence ID" value="CUS55005.1"/>
    <property type="molecule type" value="Genomic_DNA"/>
</dbReference>
<protein>
    <submittedName>
        <fullName evidence="2">2-hydroxychromene-2-carboxylate isomerase</fullName>
    </submittedName>
</protein>
<dbReference type="CDD" id="cd03022">
    <property type="entry name" value="DsbA_HCCA_Iso"/>
    <property type="match status" value="1"/>
</dbReference>